<dbReference type="SUPFAM" id="SSF54373">
    <property type="entry name" value="FAD-linked reductases, C-terminal domain"/>
    <property type="match status" value="1"/>
</dbReference>
<evidence type="ECO:0000259" key="6">
    <source>
        <dbReference type="Pfam" id="PF01266"/>
    </source>
</evidence>
<dbReference type="Gene3D" id="3.30.9.10">
    <property type="entry name" value="D-Amino Acid Oxidase, subunit A, domain 2"/>
    <property type="match status" value="1"/>
</dbReference>
<dbReference type="OrthoDB" id="2015447at2759"/>
<protein>
    <submittedName>
        <fullName evidence="7">Piso0_000137 protein</fullName>
    </submittedName>
</protein>
<dbReference type="GO" id="GO:0005737">
    <property type="term" value="C:cytoplasm"/>
    <property type="evidence" value="ECO:0007669"/>
    <property type="project" value="TreeGrafter"/>
</dbReference>
<dbReference type="OMA" id="IIVSNHC"/>
<sequence length="355" mass="39514">MSKRDVVIVGAGVVGLSVALALSERFENSLNITLVAEFFPSDDKFNIKYCSPKAGAHFRPFPSTSESDRFACKLTRITQNYFKKLVKDDTFPIKFVKGVEYIEDASSAYLEVKEGYSEEIENFRVLPEESLPAGANFGVSYSTWVLNAPLYLKVLQTKLEERGITFLRKKLDSLKDINNLFDRRPIIVNCSGNGLQYNGGIDPTCFPIRGQTILIRPPENLDLDSTVTYQSKDGQWTFHIERPHGGGVIVGGTKQVGDTLASPRQEDTDALIQRASVLFPHLMKKDDKNEPYFDIIKVNVGFRPARKGGLNVSVEKADQNHVIHAYGAGGMGFELSYGIGHTVSNFMDDIISEEN</sequence>
<dbReference type="PANTHER" id="PTHR11530">
    <property type="entry name" value="D-AMINO ACID OXIDASE"/>
    <property type="match status" value="1"/>
</dbReference>
<dbReference type="Proteomes" id="UP000005222">
    <property type="component" value="Chromosome B"/>
</dbReference>
<evidence type="ECO:0000256" key="4">
    <source>
        <dbReference type="ARBA" id="ARBA00022827"/>
    </source>
</evidence>
<dbReference type="HOGENOM" id="CLU_034311_2_0_1"/>
<dbReference type="PANTHER" id="PTHR11530:SF26">
    <property type="entry name" value="FAD DEPENDENT OXIDOREDUCTASE SUPERFAMILY (AFU_ORTHOLOGUE AFUA_5G13940)"/>
    <property type="match status" value="1"/>
</dbReference>
<dbReference type="eggNOG" id="KOG3923">
    <property type="taxonomic scope" value="Eukaryota"/>
</dbReference>
<evidence type="ECO:0000256" key="5">
    <source>
        <dbReference type="ARBA" id="ARBA00023002"/>
    </source>
</evidence>
<dbReference type="InParanoid" id="G8YT66"/>
<comment type="cofactor">
    <cofactor evidence="1">
        <name>FAD</name>
        <dbReference type="ChEBI" id="CHEBI:57692"/>
    </cofactor>
</comment>
<evidence type="ECO:0000256" key="2">
    <source>
        <dbReference type="ARBA" id="ARBA00006730"/>
    </source>
</evidence>
<gene>
    <name evidence="7" type="primary">Piso0_000137</name>
    <name evidence="7" type="ORF">GNLVRS01_PISO0B02927g</name>
</gene>
<dbReference type="InterPro" id="IPR006076">
    <property type="entry name" value="FAD-dep_OxRdtase"/>
</dbReference>
<keyword evidence="3" id="KW-0285">Flavoprotein</keyword>
<name>G8YT66_PICSO</name>
<keyword evidence="5" id="KW-0560">Oxidoreductase</keyword>
<dbReference type="SUPFAM" id="SSF51971">
    <property type="entry name" value="Nucleotide-binding domain"/>
    <property type="match status" value="1"/>
</dbReference>
<keyword evidence="8" id="KW-1185">Reference proteome</keyword>
<dbReference type="Gene3D" id="3.40.50.720">
    <property type="entry name" value="NAD(P)-binding Rossmann-like Domain"/>
    <property type="match status" value="1"/>
</dbReference>
<evidence type="ECO:0000313" key="8">
    <source>
        <dbReference type="Proteomes" id="UP000005222"/>
    </source>
</evidence>
<comment type="similarity">
    <text evidence="2">Belongs to the DAMOX/DASOX family.</text>
</comment>
<feature type="domain" description="FAD dependent oxidoreductase" evidence="6">
    <location>
        <begin position="5"/>
        <end position="343"/>
    </location>
</feature>
<dbReference type="GO" id="GO:0071949">
    <property type="term" value="F:FAD binding"/>
    <property type="evidence" value="ECO:0007669"/>
    <property type="project" value="InterPro"/>
</dbReference>
<dbReference type="Pfam" id="PF01266">
    <property type="entry name" value="DAO"/>
    <property type="match status" value="1"/>
</dbReference>
<organism evidence="7 8">
    <name type="scientific">Pichia sorbitophila (strain ATCC MYA-4447 / BCRC 22081 / CBS 7064 / NBRC 10061 / NRRL Y-12695)</name>
    <name type="common">Hybrid yeast</name>
    <dbReference type="NCBI Taxonomy" id="559304"/>
    <lineage>
        <taxon>Eukaryota</taxon>
        <taxon>Fungi</taxon>
        <taxon>Dikarya</taxon>
        <taxon>Ascomycota</taxon>
        <taxon>Saccharomycotina</taxon>
        <taxon>Pichiomycetes</taxon>
        <taxon>Debaryomycetaceae</taxon>
        <taxon>Millerozyma</taxon>
    </lineage>
</organism>
<evidence type="ECO:0000313" key="7">
    <source>
        <dbReference type="EMBL" id="CCE73117.1"/>
    </source>
</evidence>
<dbReference type="AlphaFoldDB" id="G8YT66"/>
<evidence type="ECO:0000256" key="3">
    <source>
        <dbReference type="ARBA" id="ARBA00022630"/>
    </source>
</evidence>
<dbReference type="GO" id="GO:0019478">
    <property type="term" value="P:D-amino acid catabolic process"/>
    <property type="evidence" value="ECO:0007669"/>
    <property type="project" value="TreeGrafter"/>
</dbReference>
<keyword evidence="4" id="KW-0274">FAD</keyword>
<dbReference type="GO" id="GO:0003884">
    <property type="term" value="F:D-amino-acid oxidase activity"/>
    <property type="evidence" value="ECO:0007669"/>
    <property type="project" value="InterPro"/>
</dbReference>
<dbReference type="PIRSF" id="PIRSF000189">
    <property type="entry name" value="D-aa_oxidase"/>
    <property type="match status" value="1"/>
</dbReference>
<dbReference type="STRING" id="559304.G8YT66"/>
<proteinExistence type="inferred from homology"/>
<accession>G8YT66</accession>
<evidence type="ECO:0000256" key="1">
    <source>
        <dbReference type="ARBA" id="ARBA00001974"/>
    </source>
</evidence>
<dbReference type="InterPro" id="IPR023209">
    <property type="entry name" value="DAO"/>
</dbReference>
<reference evidence="7 8" key="1">
    <citation type="journal article" date="2012" name="G3 (Bethesda)">
        <title>Pichia sorbitophila, an interspecies yeast hybrid reveals early steps of genome resolution following polyploidization.</title>
        <authorList>
            <person name="Leh Louis V."/>
            <person name="Despons L."/>
            <person name="Friedrich A."/>
            <person name="Martin T."/>
            <person name="Durrens P."/>
            <person name="Casaregola S."/>
            <person name="Neuveglise C."/>
            <person name="Fairhead C."/>
            <person name="Marck C."/>
            <person name="Cruz J.A."/>
            <person name="Straub M.L."/>
            <person name="Kugler V."/>
            <person name="Sacerdot C."/>
            <person name="Uzunov Z."/>
            <person name="Thierry A."/>
            <person name="Weiss S."/>
            <person name="Bleykasten C."/>
            <person name="De Montigny J."/>
            <person name="Jacques N."/>
            <person name="Jung P."/>
            <person name="Lemaire M."/>
            <person name="Mallet S."/>
            <person name="Morel G."/>
            <person name="Richard G.F."/>
            <person name="Sarkar A."/>
            <person name="Savel G."/>
            <person name="Schacherer J."/>
            <person name="Seret M.L."/>
            <person name="Talla E."/>
            <person name="Samson G."/>
            <person name="Jubin C."/>
            <person name="Poulain J."/>
            <person name="Vacherie B."/>
            <person name="Barbe V."/>
            <person name="Pelletier E."/>
            <person name="Sherman D.J."/>
            <person name="Westhof E."/>
            <person name="Weissenbach J."/>
            <person name="Baret P.V."/>
            <person name="Wincker P."/>
            <person name="Gaillardin C."/>
            <person name="Dujon B."/>
            <person name="Souciet J.L."/>
        </authorList>
    </citation>
    <scope>NUCLEOTIDE SEQUENCE [LARGE SCALE GENOMIC DNA]</scope>
    <source>
        <strain evidence="8">ATCC MYA-4447 / BCRC 22081 / CBS 7064 / NBRC 10061 / NRRL Y-12695</strain>
    </source>
</reference>
<dbReference type="EMBL" id="FO082058">
    <property type="protein sequence ID" value="CCE73117.1"/>
    <property type="molecule type" value="Genomic_DNA"/>
</dbReference>